<dbReference type="SUPFAM" id="SSF53098">
    <property type="entry name" value="Ribonuclease H-like"/>
    <property type="match status" value="1"/>
</dbReference>
<evidence type="ECO:0000313" key="4">
    <source>
        <dbReference type="Proteomes" id="UP000257109"/>
    </source>
</evidence>
<comment type="caution">
    <text evidence="3">The sequence shown here is derived from an EMBL/GenBank/DDBJ whole genome shotgun (WGS) entry which is preliminary data.</text>
</comment>
<evidence type="ECO:0000259" key="2">
    <source>
        <dbReference type="Pfam" id="PF17921"/>
    </source>
</evidence>
<feature type="domain" description="Reverse transcriptase" evidence="1">
    <location>
        <begin position="1"/>
        <end position="81"/>
    </location>
</feature>
<dbReference type="SUPFAM" id="SSF56672">
    <property type="entry name" value="DNA/RNA polymerases"/>
    <property type="match status" value="1"/>
</dbReference>
<dbReference type="Gene3D" id="3.30.70.270">
    <property type="match status" value="1"/>
</dbReference>
<gene>
    <name evidence="3" type="ORF">CR513_06813</name>
</gene>
<dbReference type="AlphaFoldDB" id="A0A371I1J0"/>
<dbReference type="PANTHER" id="PTHR35046:SF9">
    <property type="entry name" value="RNA-DIRECTED DNA POLYMERASE"/>
    <property type="match status" value="1"/>
</dbReference>
<protein>
    <recommendedName>
        <fullName evidence="5">Retrovirus-related Pol polyprotein from transposon 17.6</fullName>
    </recommendedName>
</protein>
<dbReference type="EMBL" id="QJKJ01001187">
    <property type="protein sequence ID" value="RDY08900.1"/>
    <property type="molecule type" value="Genomic_DNA"/>
</dbReference>
<proteinExistence type="predicted"/>
<name>A0A371I1J0_MUCPR</name>
<dbReference type="InterPro" id="IPR043502">
    <property type="entry name" value="DNA/RNA_pol_sf"/>
</dbReference>
<sequence>MSFGLTNSSSTFMRLMNHVLRSLIGKCVIVYFNNILVYSTCINGHVMHVKKLLELLKNESLYVNIEKFMFYTNEVVSLGFVVCSYEVKVDEEKVKVIQKRVFQALQDRLTHAPILALPILTNLLSWNCGSKGYVVARRAPHSLLVKNLKELYALVKALQVWQHYLLTKEFHKQGKVNVVVDALFRRYNLLALLETKLLGFEYLKELYLVDDNFNETCELCANLAVDGGFFRHYGFLFKDKRFCVPKTSIRELLVIKALKGSLMGHFGEHKIFETLSEHFYCPHKRRDVHHICKRCLICRIAKSKVSSHGLYTPFFVPTFPWVDISMDFVLGLPRFSKISHFIPCHKVDDACHVGNLFFREVVRLHGLLKTIVSNRDSKFLRTFGVSLEPSYSFLLLVIHKRMDKLKWVVSSTTSHSPFELVYGFNLLTPLDLLPLLDAVSWLNKDGLSKAQFLNKLHERAKVYIEKKRD</sequence>
<accession>A0A371I1J0</accession>
<organism evidence="3 4">
    <name type="scientific">Mucuna pruriens</name>
    <name type="common">Velvet bean</name>
    <name type="synonym">Dolichos pruriens</name>
    <dbReference type="NCBI Taxonomy" id="157652"/>
    <lineage>
        <taxon>Eukaryota</taxon>
        <taxon>Viridiplantae</taxon>
        <taxon>Streptophyta</taxon>
        <taxon>Embryophyta</taxon>
        <taxon>Tracheophyta</taxon>
        <taxon>Spermatophyta</taxon>
        <taxon>Magnoliopsida</taxon>
        <taxon>eudicotyledons</taxon>
        <taxon>Gunneridae</taxon>
        <taxon>Pentapetalae</taxon>
        <taxon>rosids</taxon>
        <taxon>fabids</taxon>
        <taxon>Fabales</taxon>
        <taxon>Fabaceae</taxon>
        <taxon>Papilionoideae</taxon>
        <taxon>50 kb inversion clade</taxon>
        <taxon>NPAAA clade</taxon>
        <taxon>indigoferoid/millettioid clade</taxon>
        <taxon>Phaseoleae</taxon>
        <taxon>Mucuna</taxon>
    </lineage>
</organism>
<feature type="domain" description="Integrase zinc-binding" evidence="2">
    <location>
        <begin position="249"/>
        <end position="303"/>
    </location>
</feature>
<dbReference type="Pfam" id="PF17921">
    <property type="entry name" value="Integrase_H2C2"/>
    <property type="match status" value="1"/>
</dbReference>
<feature type="non-terminal residue" evidence="3">
    <location>
        <position position="1"/>
    </location>
</feature>
<evidence type="ECO:0000313" key="3">
    <source>
        <dbReference type="EMBL" id="RDY08900.1"/>
    </source>
</evidence>
<dbReference type="Pfam" id="PF00078">
    <property type="entry name" value="RVT_1"/>
    <property type="match status" value="1"/>
</dbReference>
<dbReference type="InterPro" id="IPR043128">
    <property type="entry name" value="Rev_trsase/Diguanyl_cyclase"/>
</dbReference>
<keyword evidence="4" id="KW-1185">Reference proteome</keyword>
<dbReference type="InterPro" id="IPR041588">
    <property type="entry name" value="Integrase_H2C2"/>
</dbReference>
<reference evidence="3" key="1">
    <citation type="submission" date="2018-05" db="EMBL/GenBank/DDBJ databases">
        <title>Draft genome of Mucuna pruriens seed.</title>
        <authorList>
            <person name="Nnadi N.E."/>
            <person name="Vos R."/>
            <person name="Hasami M.H."/>
            <person name="Devisetty U.K."/>
            <person name="Aguiy J.C."/>
        </authorList>
    </citation>
    <scope>NUCLEOTIDE SEQUENCE [LARGE SCALE GENOMIC DNA]</scope>
    <source>
        <strain evidence="3">JCA_2017</strain>
    </source>
</reference>
<evidence type="ECO:0008006" key="5">
    <source>
        <dbReference type="Google" id="ProtNLM"/>
    </source>
</evidence>
<dbReference type="Gene3D" id="1.10.340.70">
    <property type="match status" value="1"/>
</dbReference>
<dbReference type="PANTHER" id="PTHR35046">
    <property type="entry name" value="ZINC KNUCKLE (CCHC-TYPE) FAMILY PROTEIN"/>
    <property type="match status" value="1"/>
</dbReference>
<dbReference type="InterPro" id="IPR012337">
    <property type="entry name" value="RNaseH-like_sf"/>
</dbReference>
<dbReference type="InterPro" id="IPR000477">
    <property type="entry name" value="RT_dom"/>
</dbReference>
<dbReference type="Proteomes" id="UP000257109">
    <property type="component" value="Unassembled WGS sequence"/>
</dbReference>
<dbReference type="OrthoDB" id="407598at2759"/>
<evidence type="ECO:0000259" key="1">
    <source>
        <dbReference type="Pfam" id="PF00078"/>
    </source>
</evidence>